<evidence type="ECO:0000259" key="2">
    <source>
        <dbReference type="SMART" id="SM00499"/>
    </source>
</evidence>
<dbReference type="Proteomes" id="UP000515123">
    <property type="component" value="Linkage group 23"/>
</dbReference>
<dbReference type="InterPro" id="IPR016140">
    <property type="entry name" value="Bifunc_inhib/LTP/seed_store"/>
</dbReference>
<reference evidence="4" key="2">
    <citation type="submission" date="2025-08" db="UniProtKB">
        <authorList>
            <consortium name="RefSeq"/>
        </authorList>
    </citation>
    <scope>IDENTIFICATION</scope>
    <source>
        <tissue evidence="4">Leaf</tissue>
    </source>
</reference>
<gene>
    <name evidence="4" type="primary">LOC109727826</name>
</gene>
<accession>A0A6P5H0Q0</accession>
<dbReference type="GO" id="GO:0005504">
    <property type="term" value="F:fatty acid binding"/>
    <property type="evidence" value="ECO:0007669"/>
    <property type="project" value="InterPro"/>
</dbReference>
<evidence type="ECO:0000256" key="1">
    <source>
        <dbReference type="SAM" id="SignalP"/>
    </source>
</evidence>
<protein>
    <submittedName>
        <fullName evidence="4">Uncharacterized protein LOC109727826</fullName>
    </submittedName>
</protein>
<dbReference type="RefSeq" id="XP_020113609.1">
    <property type="nucleotide sequence ID" value="XM_020258020.1"/>
</dbReference>
<sequence length="121" mass="12800">MKTNNSMKFLCLLVLFAAITAVTEITKADAAGECGKVPPDRMALRLAPCIAATQDPQAQVSDSCCSQIQKLGQNPSCLCAVMLSNTAKIVGVKPDVAITIPKRCNLVDRPIGYKCGAYTVP</sequence>
<keyword evidence="1" id="KW-0732">Signal</keyword>
<organism evidence="3 4">
    <name type="scientific">Ananas comosus</name>
    <name type="common">Pineapple</name>
    <name type="synonym">Ananas ananas</name>
    <dbReference type="NCBI Taxonomy" id="4615"/>
    <lineage>
        <taxon>Eukaryota</taxon>
        <taxon>Viridiplantae</taxon>
        <taxon>Streptophyta</taxon>
        <taxon>Embryophyta</taxon>
        <taxon>Tracheophyta</taxon>
        <taxon>Spermatophyta</taxon>
        <taxon>Magnoliopsida</taxon>
        <taxon>Liliopsida</taxon>
        <taxon>Poales</taxon>
        <taxon>Bromeliaceae</taxon>
        <taxon>Bromelioideae</taxon>
        <taxon>Ananas</taxon>
    </lineage>
</organism>
<dbReference type="InterPro" id="IPR039265">
    <property type="entry name" value="DIR1-like"/>
</dbReference>
<name>A0A6P5H0Q0_ANACO</name>
<feature type="domain" description="Bifunctional inhibitor/plant lipid transfer protein/seed storage helical" evidence="2">
    <location>
        <begin position="34"/>
        <end position="115"/>
    </location>
</feature>
<dbReference type="Pfam" id="PF00234">
    <property type="entry name" value="Tryp_alpha_amyl"/>
    <property type="match status" value="1"/>
</dbReference>
<dbReference type="PANTHER" id="PTHR33122">
    <property type="entry name" value="LIPID BINDING PROTEIN-RELATED"/>
    <property type="match status" value="1"/>
</dbReference>
<evidence type="ECO:0000313" key="3">
    <source>
        <dbReference type="Proteomes" id="UP000515123"/>
    </source>
</evidence>
<dbReference type="PANTHER" id="PTHR33122:SF4">
    <property type="entry name" value="OS04G0415800 PROTEIN"/>
    <property type="match status" value="1"/>
</dbReference>
<dbReference type="OrthoDB" id="678526at2759"/>
<dbReference type="SUPFAM" id="SSF47699">
    <property type="entry name" value="Bifunctional inhibitor/lipid-transfer protein/seed storage 2S albumin"/>
    <property type="match status" value="1"/>
</dbReference>
<dbReference type="CDD" id="cd00010">
    <property type="entry name" value="AAI_LTSS"/>
    <property type="match status" value="1"/>
</dbReference>
<evidence type="ECO:0000313" key="4">
    <source>
        <dbReference type="RefSeq" id="XP_020113609.1"/>
    </source>
</evidence>
<dbReference type="GeneID" id="109727826"/>
<feature type="chain" id="PRO_5027976040" evidence="1">
    <location>
        <begin position="22"/>
        <end position="121"/>
    </location>
</feature>
<proteinExistence type="predicted"/>
<dbReference type="AlphaFoldDB" id="A0A6P5H0Q0"/>
<dbReference type="GO" id="GO:0009627">
    <property type="term" value="P:systemic acquired resistance"/>
    <property type="evidence" value="ECO:0007669"/>
    <property type="project" value="InterPro"/>
</dbReference>
<keyword evidence="3" id="KW-1185">Reference proteome</keyword>
<reference evidence="3" key="1">
    <citation type="journal article" date="2015" name="Nat. Genet.">
        <title>The pineapple genome and the evolution of CAM photosynthesis.</title>
        <authorList>
            <person name="Ming R."/>
            <person name="VanBuren R."/>
            <person name="Wai C.M."/>
            <person name="Tang H."/>
            <person name="Schatz M.C."/>
            <person name="Bowers J.E."/>
            <person name="Lyons E."/>
            <person name="Wang M.L."/>
            <person name="Chen J."/>
            <person name="Biggers E."/>
            <person name="Zhang J."/>
            <person name="Huang L."/>
            <person name="Zhang L."/>
            <person name="Miao W."/>
            <person name="Zhang J."/>
            <person name="Ye Z."/>
            <person name="Miao C."/>
            <person name="Lin Z."/>
            <person name="Wang H."/>
            <person name="Zhou H."/>
            <person name="Yim W.C."/>
            <person name="Priest H.D."/>
            <person name="Zheng C."/>
            <person name="Woodhouse M."/>
            <person name="Edger P.P."/>
            <person name="Guyot R."/>
            <person name="Guo H.B."/>
            <person name="Guo H."/>
            <person name="Zheng G."/>
            <person name="Singh R."/>
            <person name="Sharma A."/>
            <person name="Min X."/>
            <person name="Zheng Y."/>
            <person name="Lee H."/>
            <person name="Gurtowski J."/>
            <person name="Sedlazeck F.J."/>
            <person name="Harkess A."/>
            <person name="McKain M.R."/>
            <person name="Liao Z."/>
            <person name="Fang J."/>
            <person name="Liu J."/>
            <person name="Zhang X."/>
            <person name="Zhang Q."/>
            <person name="Hu W."/>
            <person name="Qin Y."/>
            <person name="Wang K."/>
            <person name="Chen L.Y."/>
            <person name="Shirley N."/>
            <person name="Lin Y.R."/>
            <person name="Liu L.Y."/>
            <person name="Hernandez A.G."/>
            <person name="Wright C.L."/>
            <person name="Bulone V."/>
            <person name="Tuskan G.A."/>
            <person name="Heath K."/>
            <person name="Zee F."/>
            <person name="Moore P.H."/>
            <person name="Sunkar R."/>
            <person name="Leebens-Mack J.H."/>
            <person name="Mockler T."/>
            <person name="Bennetzen J.L."/>
            <person name="Freeling M."/>
            <person name="Sankoff D."/>
            <person name="Paterson A.H."/>
            <person name="Zhu X."/>
            <person name="Yang X."/>
            <person name="Smith J.A."/>
            <person name="Cushman J.C."/>
            <person name="Paull R.E."/>
            <person name="Yu Q."/>
        </authorList>
    </citation>
    <scope>NUCLEOTIDE SEQUENCE [LARGE SCALE GENOMIC DNA]</scope>
    <source>
        <strain evidence="3">cv. F153</strain>
    </source>
</reference>
<dbReference type="SMART" id="SM00499">
    <property type="entry name" value="AAI"/>
    <property type="match status" value="1"/>
</dbReference>
<dbReference type="InterPro" id="IPR036312">
    <property type="entry name" value="Bifun_inhib/LTP/seed_sf"/>
</dbReference>
<feature type="signal peptide" evidence="1">
    <location>
        <begin position="1"/>
        <end position="21"/>
    </location>
</feature>
<dbReference type="Gene3D" id="1.10.110.10">
    <property type="entry name" value="Plant lipid-transfer and hydrophobic proteins"/>
    <property type="match status" value="1"/>
</dbReference>